<accession>C1FDU4</accession>
<proteinExistence type="predicted"/>
<dbReference type="Proteomes" id="UP000002009">
    <property type="component" value="Chromosome 1"/>
</dbReference>
<reference evidence="1 2" key="1">
    <citation type="journal article" date="2009" name="Science">
        <title>Green evolution and dynamic adaptations revealed by genomes of the marine picoeukaryotes Micromonas.</title>
        <authorList>
            <person name="Worden A.Z."/>
            <person name="Lee J.H."/>
            <person name="Mock T."/>
            <person name="Rouze P."/>
            <person name="Simmons M.P."/>
            <person name="Aerts A.L."/>
            <person name="Allen A.E."/>
            <person name="Cuvelier M.L."/>
            <person name="Derelle E."/>
            <person name="Everett M.V."/>
            <person name="Foulon E."/>
            <person name="Grimwood J."/>
            <person name="Gundlach H."/>
            <person name="Henrissat B."/>
            <person name="Napoli C."/>
            <person name="McDonald S.M."/>
            <person name="Parker M.S."/>
            <person name="Rombauts S."/>
            <person name="Salamov A."/>
            <person name="Von Dassow P."/>
            <person name="Badger J.H."/>
            <person name="Coutinho P.M."/>
            <person name="Demir E."/>
            <person name="Dubchak I."/>
            <person name="Gentemann C."/>
            <person name="Eikrem W."/>
            <person name="Gready J.E."/>
            <person name="John U."/>
            <person name="Lanier W."/>
            <person name="Lindquist E.A."/>
            <person name="Lucas S."/>
            <person name="Mayer K.F."/>
            <person name="Moreau H."/>
            <person name="Not F."/>
            <person name="Otillar R."/>
            <person name="Panaud O."/>
            <person name="Pangilinan J."/>
            <person name="Paulsen I."/>
            <person name="Piegu B."/>
            <person name="Poliakov A."/>
            <person name="Robbens S."/>
            <person name="Schmutz J."/>
            <person name="Toulza E."/>
            <person name="Wyss T."/>
            <person name="Zelensky A."/>
            <person name="Zhou K."/>
            <person name="Armbrust E.V."/>
            <person name="Bhattacharya D."/>
            <person name="Goodenough U.W."/>
            <person name="Van de Peer Y."/>
            <person name="Grigoriev I.V."/>
        </authorList>
    </citation>
    <scope>NUCLEOTIDE SEQUENCE [LARGE SCALE GENOMIC DNA]</scope>
    <source>
        <strain evidence="2">RCC299 / NOUM17</strain>
    </source>
</reference>
<dbReference type="InterPro" id="IPR013783">
    <property type="entry name" value="Ig-like_fold"/>
</dbReference>
<dbReference type="InterPro" id="IPR014756">
    <property type="entry name" value="Ig_E-set"/>
</dbReference>
<dbReference type="InParanoid" id="C1FDU4"/>
<dbReference type="RefSeq" id="XP_002507588.1">
    <property type="nucleotide sequence ID" value="XM_002507542.1"/>
</dbReference>
<sequence length="639" mass="68237">MPRAHSKAALPSVFLAVTLLTWSCFQYAFAHAGFLGVVVMPTANYVSEGIALTVSGFNFINLGEHRVLVQAETVPREFYQDGLDTIACLFAQSSHGKPISSATVIGEHSVACVLPLTLRPGFVSVGVSTNGIDSFFHSEVTVSVRARPELYHVIGSRIQSGGDHAHVIGDGLEPRQAHSALPGHALLCGWHTPIGINSRNEKVSLGAGGTPGVFVSSAVRVCEIPAVFGHTVKLFAAAEPGTSSEDVLATKEDYTTSHGPAILSSDPPIIVAVRPWQTNSGGGSSLSIDSVRYCDDVSSLERLSFKPLLRFGTAWVDISPHSPPTSEQIQIWRSVSPAYKPTDTEGAPLAIVSTHYTSKARNPCWQRSFEIETGLSAHYPLPLCVVVNAADSALITWIRGEQFRPLSIEEVASYLVIGIGEPIGTEFHFSSQARAQSYHDVLGVAPSTGAEGGGGIVWVSRPFSQLEASRKPAHHQGQMTCTFGLTEVSLVFISSALMACEAPTYSSTRFPRTVPVNIGFDYMPALESIGTYTYLQHIFVSEPEPDAGPSAGGTKITVTTSKAEPLAALLVPICRFGNIVVVGSFSDIGGVVACITPAASSSSISFFMDDNKGACAPSGSIFTDHRSRNYHYDYFHEHE</sequence>
<gene>
    <name evidence="1" type="ORF">MICPUN_113364</name>
</gene>
<name>C1FDU4_MICCC</name>
<evidence type="ECO:0000313" key="1">
    <source>
        <dbReference type="EMBL" id="ACO68846.1"/>
    </source>
</evidence>
<dbReference type="AlphaFoldDB" id="C1FDU4"/>
<dbReference type="KEGG" id="mis:MICPUN_113364"/>
<evidence type="ECO:0008006" key="3">
    <source>
        <dbReference type="Google" id="ProtNLM"/>
    </source>
</evidence>
<protein>
    <recommendedName>
        <fullName evidence="3">IPT/TIG domain-containing protein</fullName>
    </recommendedName>
</protein>
<organism evidence="1 2">
    <name type="scientific">Micromonas commoda (strain RCC299 / NOUM17 / CCMP2709)</name>
    <name type="common">Picoplanktonic green alga</name>
    <dbReference type="NCBI Taxonomy" id="296587"/>
    <lineage>
        <taxon>Eukaryota</taxon>
        <taxon>Viridiplantae</taxon>
        <taxon>Chlorophyta</taxon>
        <taxon>Mamiellophyceae</taxon>
        <taxon>Mamiellales</taxon>
        <taxon>Mamiellaceae</taxon>
        <taxon>Micromonas</taxon>
    </lineage>
</organism>
<keyword evidence="2" id="KW-1185">Reference proteome</keyword>
<dbReference type="Gene3D" id="2.60.40.10">
    <property type="entry name" value="Immunoglobulins"/>
    <property type="match status" value="3"/>
</dbReference>
<dbReference type="SUPFAM" id="SSF81296">
    <property type="entry name" value="E set domains"/>
    <property type="match status" value="2"/>
</dbReference>
<evidence type="ECO:0000313" key="2">
    <source>
        <dbReference type="Proteomes" id="UP000002009"/>
    </source>
</evidence>
<dbReference type="GeneID" id="8250120"/>
<dbReference type="EMBL" id="CP001574">
    <property type="protein sequence ID" value="ACO68846.1"/>
    <property type="molecule type" value="Genomic_DNA"/>
</dbReference>